<reference evidence="2" key="1">
    <citation type="submission" date="2014-10" db="EMBL/GenBank/DDBJ databases">
        <authorList>
            <person name="King R."/>
        </authorList>
    </citation>
    <scope>NUCLEOTIDE SEQUENCE [LARGE SCALE GENOMIC DNA]</scope>
    <source>
        <strain evidence="2">A3/5</strain>
    </source>
</reference>
<dbReference type="EMBL" id="LN649231">
    <property type="protein sequence ID" value="CEI70559.1"/>
    <property type="molecule type" value="Genomic_DNA"/>
</dbReference>
<sequence length="86" mass="9495">MEASSSPPGDYTVYFSTDELSLPVEGYEIGANRDLVVVGDFERARFGQVKIETNVFPNGCTASCDIAYTERIVNSEIDNEKPQLLD</sequence>
<organism evidence="1 2">
    <name type="scientific">Fusarium venenatum</name>
    <dbReference type="NCBI Taxonomy" id="56646"/>
    <lineage>
        <taxon>Eukaryota</taxon>
        <taxon>Fungi</taxon>
        <taxon>Dikarya</taxon>
        <taxon>Ascomycota</taxon>
        <taxon>Pezizomycotina</taxon>
        <taxon>Sordariomycetes</taxon>
        <taxon>Hypocreomycetidae</taxon>
        <taxon>Hypocreales</taxon>
        <taxon>Nectriaceae</taxon>
        <taxon>Fusarium</taxon>
    </lineage>
</organism>
<name>A0A2L2TKH3_9HYPO</name>
<evidence type="ECO:0000313" key="2">
    <source>
        <dbReference type="Proteomes" id="UP000245910"/>
    </source>
</evidence>
<proteinExistence type="predicted"/>
<keyword evidence="2" id="KW-1185">Reference proteome</keyword>
<dbReference type="AlphaFoldDB" id="A0A2L2TKH3"/>
<evidence type="ECO:0000313" key="1">
    <source>
        <dbReference type="EMBL" id="CEI70559.1"/>
    </source>
</evidence>
<dbReference type="Proteomes" id="UP000245910">
    <property type="component" value="Chromosome III"/>
</dbReference>
<protein>
    <submittedName>
        <fullName evidence="1">Uncharacterized protein</fullName>
    </submittedName>
</protein>
<accession>A0A2L2TKH3</accession>